<dbReference type="EMBL" id="UZAE01012094">
    <property type="protein sequence ID" value="VDO03497.1"/>
    <property type="molecule type" value="Genomic_DNA"/>
</dbReference>
<keyword evidence="2" id="KW-1185">Reference proteome</keyword>
<gene>
    <name evidence="1" type="ORF">HNAJ_LOCUS7637</name>
</gene>
<protein>
    <submittedName>
        <fullName evidence="1 3">Uncharacterized protein</fullName>
    </submittedName>
</protein>
<reference evidence="1 2" key="2">
    <citation type="submission" date="2018-11" db="EMBL/GenBank/DDBJ databases">
        <authorList>
            <consortium name="Pathogen Informatics"/>
        </authorList>
    </citation>
    <scope>NUCLEOTIDE SEQUENCE [LARGE SCALE GENOMIC DNA]</scope>
</reference>
<accession>A0A0R3TKE6</accession>
<sequence length="42" mass="4562">MIHIRVLPKLRALSLVGSMPTQKCINLATTSSRLVQVNKVGS</sequence>
<evidence type="ECO:0000313" key="3">
    <source>
        <dbReference type="WBParaSite" id="HNAJ_0000764101-mRNA-1"/>
    </source>
</evidence>
<name>A0A0R3TKE6_RODNA</name>
<dbReference type="Proteomes" id="UP000278807">
    <property type="component" value="Unassembled WGS sequence"/>
</dbReference>
<evidence type="ECO:0000313" key="2">
    <source>
        <dbReference type="Proteomes" id="UP000278807"/>
    </source>
</evidence>
<reference evidence="3" key="1">
    <citation type="submission" date="2017-02" db="UniProtKB">
        <authorList>
            <consortium name="WormBaseParasite"/>
        </authorList>
    </citation>
    <scope>IDENTIFICATION</scope>
</reference>
<evidence type="ECO:0000313" key="1">
    <source>
        <dbReference type="EMBL" id="VDO03497.1"/>
    </source>
</evidence>
<organism evidence="3">
    <name type="scientific">Rodentolepis nana</name>
    <name type="common">Dwarf tapeworm</name>
    <name type="synonym">Hymenolepis nana</name>
    <dbReference type="NCBI Taxonomy" id="102285"/>
    <lineage>
        <taxon>Eukaryota</taxon>
        <taxon>Metazoa</taxon>
        <taxon>Spiralia</taxon>
        <taxon>Lophotrochozoa</taxon>
        <taxon>Platyhelminthes</taxon>
        <taxon>Cestoda</taxon>
        <taxon>Eucestoda</taxon>
        <taxon>Cyclophyllidea</taxon>
        <taxon>Hymenolepididae</taxon>
        <taxon>Rodentolepis</taxon>
    </lineage>
</organism>
<dbReference type="AlphaFoldDB" id="A0A0R3TKE6"/>
<proteinExistence type="predicted"/>
<dbReference type="WBParaSite" id="HNAJ_0000764101-mRNA-1">
    <property type="protein sequence ID" value="HNAJ_0000764101-mRNA-1"/>
    <property type="gene ID" value="HNAJ_0000764101"/>
</dbReference>